<gene>
    <name evidence="2" type="ORF">BTR14_00010</name>
</gene>
<feature type="region of interest" description="Disordered" evidence="1">
    <location>
        <begin position="33"/>
        <end position="54"/>
    </location>
</feature>
<accession>A0ABX3PHD1</accession>
<organism evidence="2 3">
    <name type="scientific">Xaviernesmea rhizosphaerae</name>
    <dbReference type="NCBI Taxonomy" id="1672749"/>
    <lineage>
        <taxon>Bacteria</taxon>
        <taxon>Pseudomonadati</taxon>
        <taxon>Pseudomonadota</taxon>
        <taxon>Alphaproteobacteria</taxon>
        <taxon>Hyphomicrobiales</taxon>
        <taxon>Rhizobiaceae</taxon>
        <taxon>Rhizobium/Agrobacterium group</taxon>
        <taxon>Xaviernesmea</taxon>
    </lineage>
</organism>
<evidence type="ECO:0000313" key="2">
    <source>
        <dbReference type="EMBL" id="OQP87920.1"/>
    </source>
</evidence>
<dbReference type="EMBL" id="MSPX01000001">
    <property type="protein sequence ID" value="OQP87920.1"/>
    <property type="molecule type" value="Genomic_DNA"/>
</dbReference>
<reference evidence="2 3" key="1">
    <citation type="journal article" date="2017" name="Antonie Van Leeuwenhoek">
        <title>Rhizobium rhizosphaerae sp. nov., a novel species isolated from rice rhizosphere.</title>
        <authorList>
            <person name="Zhao J.J."/>
            <person name="Zhang J."/>
            <person name="Zhang R.J."/>
            <person name="Zhang C.W."/>
            <person name="Yin H.Q."/>
            <person name="Zhang X.X."/>
        </authorList>
    </citation>
    <scope>NUCLEOTIDE SEQUENCE [LARGE SCALE GENOMIC DNA]</scope>
    <source>
        <strain evidence="2 3">RD15</strain>
    </source>
</reference>
<comment type="caution">
    <text evidence="2">The sequence shown here is derived from an EMBL/GenBank/DDBJ whole genome shotgun (WGS) entry which is preliminary data.</text>
</comment>
<dbReference type="Proteomes" id="UP000192652">
    <property type="component" value="Unassembled WGS sequence"/>
</dbReference>
<proteinExistence type="predicted"/>
<dbReference type="RefSeq" id="WP_081172801.1">
    <property type="nucleotide sequence ID" value="NZ_MSPX01000001.1"/>
</dbReference>
<evidence type="ECO:0000256" key="1">
    <source>
        <dbReference type="SAM" id="MobiDB-lite"/>
    </source>
</evidence>
<name>A0ABX3PHD1_9HYPH</name>
<keyword evidence="3" id="KW-1185">Reference proteome</keyword>
<evidence type="ECO:0000313" key="3">
    <source>
        <dbReference type="Proteomes" id="UP000192652"/>
    </source>
</evidence>
<sequence>MMETPFVYKLTQLRLILSADVLLQLLRKANFNPDEPRIPAGQPGGGRWTDSATLPASYQTTDYVDLRKEEGKLGAHTIEKHVGKTDAELLAGMGPSANRWWPPVTCSQ</sequence>
<protein>
    <submittedName>
        <fullName evidence="2">Uncharacterized protein</fullName>
    </submittedName>
</protein>